<keyword evidence="8 9" id="KW-0472">Membrane</keyword>
<feature type="transmembrane region" description="Helical" evidence="9">
    <location>
        <begin position="1000"/>
        <end position="1026"/>
    </location>
</feature>
<dbReference type="GO" id="GO:0042910">
    <property type="term" value="F:xenobiotic transmembrane transporter activity"/>
    <property type="evidence" value="ECO:0007669"/>
    <property type="project" value="TreeGrafter"/>
</dbReference>
<feature type="transmembrane region" description="Helical" evidence="9">
    <location>
        <begin position="433"/>
        <end position="458"/>
    </location>
</feature>
<dbReference type="Gene3D" id="3.30.70.1320">
    <property type="entry name" value="Multidrug efflux transporter AcrB pore domain like"/>
    <property type="match status" value="1"/>
</dbReference>
<feature type="transmembrane region" description="Helical" evidence="9">
    <location>
        <begin position="339"/>
        <end position="358"/>
    </location>
</feature>
<feature type="transmembrane region" description="Helical" evidence="9">
    <location>
        <begin position="871"/>
        <end position="889"/>
    </location>
</feature>
<dbReference type="InterPro" id="IPR027463">
    <property type="entry name" value="AcrB_DN_DC_subdom"/>
</dbReference>
<feature type="transmembrane region" description="Helical" evidence="9">
    <location>
        <begin position="365"/>
        <end position="385"/>
    </location>
</feature>
<feature type="transmembrane region" description="Helical" evidence="9">
    <location>
        <begin position="922"/>
        <end position="949"/>
    </location>
</feature>
<dbReference type="NCBIfam" id="NF000282">
    <property type="entry name" value="RND_permease_1"/>
    <property type="match status" value="1"/>
</dbReference>
<keyword evidence="7 9" id="KW-1133">Transmembrane helix</keyword>
<comment type="subcellular location">
    <subcellularLocation>
        <location evidence="1 9">Cell inner membrane</location>
        <topology evidence="1 9">Multi-pass membrane protein</topology>
    </subcellularLocation>
</comment>
<feature type="transmembrane region" description="Helical" evidence="9">
    <location>
        <begin position="464"/>
        <end position="487"/>
    </location>
</feature>
<dbReference type="PRINTS" id="PR00702">
    <property type="entry name" value="ACRIFLAVINRP"/>
</dbReference>
<dbReference type="EMBL" id="FQWD01000001">
    <property type="protein sequence ID" value="SHF82691.1"/>
    <property type="molecule type" value="Genomic_DNA"/>
</dbReference>
<evidence type="ECO:0000256" key="6">
    <source>
        <dbReference type="ARBA" id="ARBA00022692"/>
    </source>
</evidence>
<dbReference type="NCBIfam" id="TIGR00915">
    <property type="entry name" value="2A0602"/>
    <property type="match status" value="1"/>
</dbReference>
<dbReference type="PANTHER" id="PTHR32063:SF13">
    <property type="entry name" value="MULTIDRUG EFFLUX PUMP SUBUNIT ACRB-RELATED"/>
    <property type="match status" value="1"/>
</dbReference>
<evidence type="ECO:0000256" key="4">
    <source>
        <dbReference type="ARBA" id="ARBA00022475"/>
    </source>
</evidence>
<feature type="transmembrane region" description="Helical" evidence="9">
    <location>
        <begin position="969"/>
        <end position="988"/>
    </location>
</feature>
<reference evidence="11" key="1">
    <citation type="submission" date="2016-11" db="EMBL/GenBank/DDBJ databases">
        <authorList>
            <person name="Varghese N."/>
            <person name="Submissions S."/>
        </authorList>
    </citation>
    <scope>NUCLEOTIDE SEQUENCE [LARGE SCALE GENOMIC DNA]</scope>
    <source>
        <strain evidence="11">CGMCC 1.8995</strain>
    </source>
</reference>
<dbReference type="AlphaFoldDB" id="A0A1M5EUD8"/>
<name>A0A1M5EUD8_9ALTE</name>
<dbReference type="FunFam" id="3.30.2090.10:FF:000002">
    <property type="entry name" value="Efflux pump membrane transporter"/>
    <property type="match status" value="1"/>
</dbReference>
<dbReference type="FunFam" id="3.30.70.1430:FF:000001">
    <property type="entry name" value="Efflux pump membrane transporter"/>
    <property type="match status" value="1"/>
</dbReference>
<keyword evidence="11" id="KW-1185">Reference proteome</keyword>
<dbReference type="Gene3D" id="3.30.2090.10">
    <property type="entry name" value="Multidrug efflux transporter AcrB TolC docking domain, DN and DC subdomains"/>
    <property type="match status" value="2"/>
</dbReference>
<feature type="transmembrane region" description="Helical" evidence="9">
    <location>
        <begin position="391"/>
        <end position="412"/>
    </location>
</feature>
<feature type="transmembrane region" description="Helical" evidence="9">
    <location>
        <begin position="535"/>
        <end position="556"/>
    </location>
</feature>
<dbReference type="GO" id="GO:0015562">
    <property type="term" value="F:efflux transmembrane transporter activity"/>
    <property type="evidence" value="ECO:0007669"/>
    <property type="project" value="InterPro"/>
</dbReference>
<accession>A0A1M5EUD8</accession>
<protein>
    <recommendedName>
        <fullName evidence="9">Efflux pump membrane transporter</fullName>
    </recommendedName>
</protein>
<keyword evidence="3 9" id="KW-0813">Transport</keyword>
<evidence type="ECO:0000256" key="7">
    <source>
        <dbReference type="ARBA" id="ARBA00022989"/>
    </source>
</evidence>
<organism evidence="10 11">
    <name type="scientific">Marisediminitalea aggregata</name>
    <dbReference type="NCBI Taxonomy" id="634436"/>
    <lineage>
        <taxon>Bacteria</taxon>
        <taxon>Pseudomonadati</taxon>
        <taxon>Pseudomonadota</taxon>
        <taxon>Gammaproteobacteria</taxon>
        <taxon>Alteromonadales</taxon>
        <taxon>Alteromonadaceae</taxon>
        <taxon>Marisediminitalea</taxon>
    </lineage>
</organism>
<dbReference type="SUPFAM" id="SSF82866">
    <property type="entry name" value="Multidrug efflux transporter AcrB transmembrane domain"/>
    <property type="match status" value="2"/>
</dbReference>
<dbReference type="GO" id="GO:0005886">
    <property type="term" value="C:plasma membrane"/>
    <property type="evidence" value="ECO:0007669"/>
    <property type="project" value="UniProtKB-SubCell"/>
</dbReference>
<dbReference type="Proteomes" id="UP000184520">
    <property type="component" value="Unassembled WGS sequence"/>
</dbReference>
<dbReference type="Gene3D" id="1.20.1640.10">
    <property type="entry name" value="Multidrug efflux transporter AcrB transmembrane domain"/>
    <property type="match status" value="2"/>
</dbReference>
<evidence type="ECO:0000256" key="1">
    <source>
        <dbReference type="ARBA" id="ARBA00004429"/>
    </source>
</evidence>
<keyword evidence="6 9" id="KW-0812">Transmembrane</keyword>
<evidence type="ECO:0000256" key="3">
    <source>
        <dbReference type="ARBA" id="ARBA00022448"/>
    </source>
</evidence>
<dbReference type="OrthoDB" id="9757904at2"/>
<dbReference type="FunFam" id="3.30.2090.10:FF:000001">
    <property type="entry name" value="Efflux pump membrane transporter"/>
    <property type="match status" value="1"/>
</dbReference>
<dbReference type="FunFam" id="1.20.1640.10:FF:000001">
    <property type="entry name" value="Efflux pump membrane transporter"/>
    <property type="match status" value="1"/>
</dbReference>
<comment type="caution">
    <text evidence="9">Lacks conserved residue(s) required for the propagation of feature annotation.</text>
</comment>
<evidence type="ECO:0000256" key="9">
    <source>
        <dbReference type="RuleBase" id="RU364070"/>
    </source>
</evidence>
<dbReference type="Pfam" id="PF00873">
    <property type="entry name" value="ACR_tran"/>
    <property type="match status" value="1"/>
</dbReference>
<evidence type="ECO:0000256" key="8">
    <source>
        <dbReference type="ARBA" id="ARBA00023136"/>
    </source>
</evidence>
<dbReference type="SUPFAM" id="SSF82693">
    <property type="entry name" value="Multidrug efflux transporter AcrB pore domain, PN1, PN2, PC1 and PC2 subdomains"/>
    <property type="match status" value="4"/>
</dbReference>
<evidence type="ECO:0000256" key="2">
    <source>
        <dbReference type="ARBA" id="ARBA00010942"/>
    </source>
</evidence>
<proteinExistence type="inferred from homology"/>
<keyword evidence="5 9" id="KW-0997">Cell inner membrane</keyword>
<comment type="similarity">
    <text evidence="2 9">Belongs to the resistance-nodulation-cell division (RND) (TC 2.A.6) family.</text>
</comment>
<keyword evidence="4" id="KW-1003">Cell membrane</keyword>
<sequence>MARFFIDRPVFAWVLAIITMLAGVMAITSLPIQQYPTVAPPSVTISASYPGASAQTVENAVTQVIEQRLTAIDNLRYFHSSSANGRMTITLTFEPEADPDIAQVQTQNKVQGAVSQLPSSVQQMGVTVTKSNNSFMMAVGFYSEDDSIDQYELGDILLSKFRDPISRVDGVGSVRAFGAQKAMRIWLDPQRLYSYNLTPQDVQSAIAVQNTDVSAGELGGLPAISGQEINATIQAQSRLQTEDDFERILLRVNADGSQVRLRDVARVELGSESYGVISRYKRHPAAGMALSLASGANALDTIDRVKARVEELKSNLPAGVKVIYPIDNGPFIELSIKSVVQTLLEAIVLVFLVMLLFLQNWRATLIPTIAVPVVLLGTFAVLYAFGFSINVLTMFGLVLAIGLLVDDAIVVVENVERIIHEEGLSPKEATKKSMTQITSALVGIAAVLSTVFIPMAFFSGSAGAIYRQFSITIVSAMVLSVLVAIILSPSLCATFLRAADAEGEAKTGFFGWFNRTFNKGRDRYQGATRFMANRLARFVALYTLLVAGMVVIFMRLPGSFLPNEDQGFLMMMLNTPAGSSAERTLESVAKVEDHFLEQEGDLVDHMFTVTGFSFAGSAQSSALGFIRLKDWSERTEPGTSVEAVAGRAYPALAQIIDASAFAFFPPPIRELGNASGFDMQLLDVAGRGHEALMQARNQLLGAAAQNPKLVGVRPNGLNDVPQYKIDIDSEKATALGVSLSDINSTLQIAWGSSYVNDFIDDGRIKKVYLQADAPHRMMPDDLNKWYLRNSAGEMVPFSAFASSKWTYGSPQLERFDGVSSVNLQGSAAPGISSGEAMQEMEKLVAEMLPEGFEIAWSGLSYEERAAGSQAGFLYAISILVVFLCLAALYESWAVPFSVILIVPLGILGAVVAAYLFNLSNDVYLQVAFLTTIGLAAKNAILIVEFAKVLQEEEGKTVMEAVTMAAKQRFRPILMTSMAFILGVTPLAIANGPGAASQNAIGITVIGGMFAATFLAIFFVPMFYVLISKFSRPKQS</sequence>
<evidence type="ECO:0000313" key="10">
    <source>
        <dbReference type="EMBL" id="SHF82691.1"/>
    </source>
</evidence>
<evidence type="ECO:0000313" key="11">
    <source>
        <dbReference type="Proteomes" id="UP000184520"/>
    </source>
</evidence>
<dbReference type="InterPro" id="IPR004764">
    <property type="entry name" value="MdtF-like"/>
</dbReference>
<dbReference type="GO" id="GO:0009636">
    <property type="term" value="P:response to toxic substance"/>
    <property type="evidence" value="ECO:0007669"/>
    <property type="project" value="UniProtKB-ARBA"/>
</dbReference>
<dbReference type="PANTHER" id="PTHR32063">
    <property type="match status" value="1"/>
</dbReference>
<gene>
    <name evidence="10" type="ORF">SAMN05216361_0540</name>
</gene>
<dbReference type="SUPFAM" id="SSF82714">
    <property type="entry name" value="Multidrug efflux transporter AcrB TolC docking domain, DN and DC subdomains"/>
    <property type="match status" value="2"/>
</dbReference>
<dbReference type="Gene3D" id="3.30.70.1430">
    <property type="entry name" value="Multidrug efflux transporter AcrB pore domain"/>
    <property type="match status" value="2"/>
</dbReference>
<dbReference type="STRING" id="634436.SAMN05216361_0540"/>
<evidence type="ECO:0000256" key="5">
    <source>
        <dbReference type="ARBA" id="ARBA00022519"/>
    </source>
</evidence>
<dbReference type="Gene3D" id="3.30.70.1440">
    <property type="entry name" value="Multidrug efflux transporter AcrB pore domain"/>
    <property type="match status" value="1"/>
</dbReference>
<feature type="transmembrane region" description="Helical" evidence="9">
    <location>
        <begin position="896"/>
        <end position="916"/>
    </location>
</feature>
<dbReference type="InterPro" id="IPR001036">
    <property type="entry name" value="Acrflvin-R"/>
</dbReference>
<dbReference type="RefSeq" id="WP_073317400.1">
    <property type="nucleotide sequence ID" value="NZ_FQWD01000001.1"/>
</dbReference>